<keyword evidence="1" id="KW-0093">Biotin biosynthesis</keyword>
<comment type="similarity">
    <text evidence="1">Belongs to the dethiobiotin synthetase family.</text>
</comment>
<name>A0ABP7TG80_9PSEU</name>
<dbReference type="HAMAP" id="MF_00336">
    <property type="entry name" value="BioD"/>
    <property type="match status" value="1"/>
</dbReference>
<dbReference type="Pfam" id="PF13500">
    <property type="entry name" value="AAA_26"/>
    <property type="match status" value="1"/>
</dbReference>
<keyword evidence="1" id="KW-0547">Nucleotide-binding</keyword>
<feature type="binding site" evidence="1">
    <location>
        <begin position="112"/>
        <end position="115"/>
    </location>
    <ligand>
        <name>ATP</name>
        <dbReference type="ChEBI" id="CHEBI:30616"/>
    </ligand>
</feature>
<feature type="binding site" evidence="1">
    <location>
        <position position="112"/>
    </location>
    <ligand>
        <name>Mg(2+)</name>
        <dbReference type="ChEBI" id="CHEBI:18420"/>
    </ligand>
</feature>
<dbReference type="Proteomes" id="UP001501747">
    <property type="component" value="Unassembled WGS sequence"/>
</dbReference>
<organism evidence="2 3">
    <name type="scientific">Allokutzneria multivorans</name>
    <dbReference type="NCBI Taxonomy" id="1142134"/>
    <lineage>
        <taxon>Bacteria</taxon>
        <taxon>Bacillati</taxon>
        <taxon>Actinomycetota</taxon>
        <taxon>Actinomycetes</taxon>
        <taxon>Pseudonocardiales</taxon>
        <taxon>Pseudonocardiaceae</taxon>
        <taxon>Allokutzneria</taxon>
    </lineage>
</organism>
<keyword evidence="1" id="KW-0963">Cytoplasm</keyword>
<keyword evidence="3" id="KW-1185">Reference proteome</keyword>
<feature type="binding site" evidence="1">
    <location>
        <begin position="173"/>
        <end position="174"/>
    </location>
    <ligand>
        <name>ATP</name>
        <dbReference type="ChEBI" id="CHEBI:30616"/>
    </ligand>
</feature>
<comment type="cofactor">
    <cofactor evidence="1">
        <name>Mg(2+)</name>
        <dbReference type="ChEBI" id="CHEBI:18420"/>
    </cofactor>
</comment>
<gene>
    <name evidence="1 2" type="primary">bioD</name>
    <name evidence="2" type="ORF">GCM10022247_58290</name>
</gene>
<keyword evidence="1" id="KW-0460">Magnesium</keyword>
<feature type="binding site" evidence="1">
    <location>
        <begin position="15"/>
        <end position="20"/>
    </location>
    <ligand>
        <name>ATP</name>
        <dbReference type="ChEBI" id="CHEBI:30616"/>
    </ligand>
</feature>
<feature type="binding site" evidence="1">
    <location>
        <position position="44"/>
    </location>
    <ligand>
        <name>substrate</name>
    </ligand>
</feature>
<evidence type="ECO:0000313" key="2">
    <source>
        <dbReference type="EMBL" id="GAA4025895.1"/>
    </source>
</evidence>
<proteinExistence type="inferred from homology"/>
<dbReference type="InterPro" id="IPR004472">
    <property type="entry name" value="DTB_synth_BioD"/>
</dbReference>
<feature type="binding site" evidence="1">
    <location>
        <position position="19"/>
    </location>
    <ligand>
        <name>Mg(2+)</name>
        <dbReference type="ChEBI" id="CHEBI:18420"/>
    </ligand>
</feature>
<comment type="caution">
    <text evidence="2">The sequence shown here is derived from an EMBL/GenBank/DDBJ whole genome shotgun (WGS) entry which is preliminary data.</text>
</comment>
<reference evidence="3" key="1">
    <citation type="journal article" date="2019" name="Int. J. Syst. Evol. Microbiol.">
        <title>The Global Catalogue of Microorganisms (GCM) 10K type strain sequencing project: providing services to taxonomists for standard genome sequencing and annotation.</title>
        <authorList>
            <consortium name="The Broad Institute Genomics Platform"/>
            <consortium name="The Broad Institute Genome Sequencing Center for Infectious Disease"/>
            <person name="Wu L."/>
            <person name="Ma J."/>
        </authorList>
    </citation>
    <scope>NUCLEOTIDE SEQUENCE [LARGE SCALE GENOMIC DNA]</scope>
    <source>
        <strain evidence="3">JCM 17342</strain>
    </source>
</reference>
<dbReference type="SUPFAM" id="SSF52540">
    <property type="entry name" value="P-loop containing nucleoside triphosphate hydrolases"/>
    <property type="match status" value="1"/>
</dbReference>
<dbReference type="NCBIfam" id="TIGR00347">
    <property type="entry name" value="bioD"/>
    <property type="match status" value="1"/>
</dbReference>
<feature type="active site" evidence="1">
    <location>
        <position position="40"/>
    </location>
</feature>
<comment type="subunit">
    <text evidence="1">Homodimer.</text>
</comment>
<sequence>MRAMTLLVITGTGTEVGKTVATAAVAALARDAGKRVAVVKPAQTGVKPGEPGDVDEVVRLAGELTARELVRYDDPLAPEAAARLAGRPPISPTQAAEAVTELVEDHDVVLVEGAGGLLVRFDHTGGTLADLAWTLRAPVLLVAAAGLGTLNTTALTAEALRHRGIECLGVLVGSWPSAPDLATRSNLLDLPVAARAPLLGVLPAGIAQHDRAGFLRVARAHLAPQLGGEFDAVAFAEQNSP</sequence>
<dbReference type="CDD" id="cd03109">
    <property type="entry name" value="DTBS"/>
    <property type="match status" value="1"/>
</dbReference>
<dbReference type="PANTHER" id="PTHR43210:SF5">
    <property type="entry name" value="DETHIOBIOTIN SYNTHETASE"/>
    <property type="match status" value="1"/>
</dbReference>
<dbReference type="Gene3D" id="3.40.50.300">
    <property type="entry name" value="P-loop containing nucleotide triphosphate hydrolases"/>
    <property type="match status" value="1"/>
</dbReference>
<dbReference type="EC" id="6.3.3.3" evidence="1"/>
<dbReference type="PANTHER" id="PTHR43210">
    <property type="entry name" value="DETHIOBIOTIN SYNTHETASE"/>
    <property type="match status" value="1"/>
</dbReference>
<comment type="catalytic activity">
    <reaction evidence="1">
        <text>(7R,8S)-7,8-diammoniononanoate + CO2 + ATP = (4R,5S)-dethiobiotin + ADP + phosphate + 3 H(+)</text>
        <dbReference type="Rhea" id="RHEA:15805"/>
        <dbReference type="ChEBI" id="CHEBI:15378"/>
        <dbReference type="ChEBI" id="CHEBI:16526"/>
        <dbReference type="ChEBI" id="CHEBI:30616"/>
        <dbReference type="ChEBI" id="CHEBI:43474"/>
        <dbReference type="ChEBI" id="CHEBI:149469"/>
        <dbReference type="ChEBI" id="CHEBI:149473"/>
        <dbReference type="ChEBI" id="CHEBI:456216"/>
        <dbReference type="EC" id="6.3.3.3"/>
    </reaction>
</comment>
<evidence type="ECO:0000256" key="1">
    <source>
        <dbReference type="HAMAP-Rule" id="MF_00336"/>
    </source>
</evidence>
<protein>
    <recommendedName>
        <fullName evidence="1">ATP-dependent dethiobiotin synthetase BioD</fullName>
        <ecNumber evidence="1">6.3.3.3</ecNumber>
    </recommendedName>
    <alternativeName>
        <fullName evidence="1">DTB synthetase</fullName>
        <shortName evidence="1">DTBS</shortName>
    </alternativeName>
    <alternativeName>
        <fullName evidence="1">Dethiobiotin synthase</fullName>
    </alternativeName>
</protein>
<comment type="caution">
    <text evidence="1">Lacks conserved residue(s) required for the propagation of feature annotation.</text>
</comment>
<evidence type="ECO:0000313" key="3">
    <source>
        <dbReference type="Proteomes" id="UP001501747"/>
    </source>
</evidence>
<accession>A0ABP7TG80</accession>
<comment type="subcellular location">
    <subcellularLocation>
        <location evidence="1">Cytoplasm</location>
    </subcellularLocation>
</comment>
<comment type="pathway">
    <text evidence="1">Cofactor biosynthesis; biotin biosynthesis; biotin from 7,8-diaminononanoate: step 1/2.</text>
</comment>
<dbReference type="InterPro" id="IPR027417">
    <property type="entry name" value="P-loop_NTPase"/>
</dbReference>
<feature type="binding site" evidence="1">
    <location>
        <position position="53"/>
    </location>
    <ligand>
        <name>Mg(2+)</name>
        <dbReference type="ChEBI" id="CHEBI:18420"/>
    </ligand>
</feature>
<keyword evidence="1" id="KW-0479">Metal-binding</keyword>
<keyword evidence="1" id="KW-0067">ATP-binding</keyword>
<dbReference type="PIRSF" id="PIRSF006755">
    <property type="entry name" value="DTB_synth"/>
    <property type="match status" value="1"/>
</dbReference>
<dbReference type="EMBL" id="BAABAL010000019">
    <property type="protein sequence ID" value="GAA4025895.1"/>
    <property type="molecule type" value="Genomic_DNA"/>
</dbReference>
<keyword evidence="1" id="KW-0436">Ligase</keyword>
<feature type="binding site" evidence="1">
    <location>
        <position position="53"/>
    </location>
    <ligand>
        <name>ATP</name>
        <dbReference type="ChEBI" id="CHEBI:30616"/>
    </ligand>
</feature>
<comment type="function">
    <text evidence="1">Catalyzes a mechanistically unusual reaction, the ATP-dependent insertion of CO2 between the N7 and N8 nitrogen atoms of 7,8-diaminopelargonic acid (DAPA, also called 7,8-diammoniononanoate) to form a ureido ring.</text>
</comment>